<sequence>MPNDDLELFQQMMDDVKPLSHDVAQLNKPHTITEAQLAKRQAAITLSTQEPDYLSIDCAPMLKPDDIIEYKKAGIQDGVYKKLRLGKYPLQARLDLHRKTLKQARDEVIHFIAQCIKMDLRTVLIVHGRGERSTPQALMKSFVASWLTQIDEVQCAHSAQRFHGGSGAVYLLLKKSKNQKNENRERHQKRLG</sequence>
<dbReference type="GO" id="GO:0004520">
    <property type="term" value="F:DNA endonuclease activity"/>
    <property type="evidence" value="ECO:0007669"/>
    <property type="project" value="TreeGrafter"/>
</dbReference>
<keyword evidence="2" id="KW-0378">Hydrolase</keyword>
<dbReference type="PANTHER" id="PTHR35562:SF2">
    <property type="entry name" value="DNA ENDONUCLEASE SMRA-RELATED"/>
    <property type="match status" value="1"/>
</dbReference>
<dbReference type="Pfam" id="PF01713">
    <property type="entry name" value="Smr"/>
    <property type="match status" value="1"/>
</dbReference>
<dbReference type="InterPro" id="IPR036063">
    <property type="entry name" value="Smr_dom_sf"/>
</dbReference>
<evidence type="ECO:0000313" key="2">
    <source>
        <dbReference type="EMBL" id="MBC5852457.1"/>
    </source>
</evidence>
<accession>A0A9X0RA09</accession>
<feature type="domain" description="Smr" evidence="1">
    <location>
        <begin position="94"/>
        <end position="174"/>
    </location>
</feature>
<comment type="caution">
    <text evidence="2">The sequence shown here is derived from an EMBL/GenBank/DDBJ whole genome shotgun (WGS) entry which is preliminary data.</text>
</comment>
<dbReference type="InterPro" id="IPR047688">
    <property type="entry name" value="Endonuc_SmrA"/>
</dbReference>
<dbReference type="NCBIfam" id="NF033154">
    <property type="entry name" value="endonuc_SmrA"/>
    <property type="match status" value="1"/>
</dbReference>
<dbReference type="PROSITE" id="PS50828">
    <property type="entry name" value="SMR"/>
    <property type="match status" value="1"/>
</dbReference>
<dbReference type="EMBL" id="JACRUP010000014">
    <property type="protein sequence ID" value="MBC5852457.1"/>
    <property type="molecule type" value="Genomic_DNA"/>
</dbReference>
<name>A0A9X0RA09_VIBME</name>
<organism evidence="2 3">
    <name type="scientific">Vibrio metschnikovii</name>
    <dbReference type="NCBI Taxonomy" id="28172"/>
    <lineage>
        <taxon>Bacteria</taxon>
        <taxon>Pseudomonadati</taxon>
        <taxon>Pseudomonadota</taxon>
        <taxon>Gammaproteobacteria</taxon>
        <taxon>Vibrionales</taxon>
        <taxon>Vibrionaceae</taxon>
        <taxon>Vibrio</taxon>
    </lineage>
</organism>
<keyword evidence="2" id="KW-0540">Nuclease</keyword>
<keyword evidence="3" id="KW-1185">Reference proteome</keyword>
<proteinExistence type="predicted"/>
<keyword evidence="2" id="KW-0255">Endonuclease</keyword>
<evidence type="ECO:0000313" key="3">
    <source>
        <dbReference type="Proteomes" id="UP000615796"/>
    </source>
</evidence>
<dbReference type="SMART" id="SM00463">
    <property type="entry name" value="SMR"/>
    <property type="match status" value="1"/>
</dbReference>
<dbReference type="RefSeq" id="WP_187026873.1">
    <property type="nucleotide sequence ID" value="NZ_JACRUP010000014.1"/>
</dbReference>
<evidence type="ECO:0000259" key="1">
    <source>
        <dbReference type="PROSITE" id="PS50828"/>
    </source>
</evidence>
<dbReference type="AlphaFoldDB" id="A0A9X0RA09"/>
<protein>
    <submittedName>
        <fullName evidence="2">DNA endonuclease SmrA</fullName>
    </submittedName>
</protein>
<gene>
    <name evidence="2" type="primary">smrA</name>
    <name evidence="2" type="ORF">H8Q88_16260</name>
</gene>
<dbReference type="InterPro" id="IPR002625">
    <property type="entry name" value="Smr_dom"/>
</dbReference>
<reference evidence="2" key="1">
    <citation type="submission" date="2020-08" db="EMBL/GenBank/DDBJ databases">
        <title>Genome Sequencing and Pan-Genome Analysis of Migratory bird Vibrio Strains, Inner Mongolia.</title>
        <authorList>
            <person name="Zheng L."/>
        </authorList>
    </citation>
    <scope>NUCLEOTIDE SEQUENCE</scope>
    <source>
        <strain evidence="2">M13F</strain>
    </source>
</reference>
<dbReference type="Proteomes" id="UP000615796">
    <property type="component" value="Unassembled WGS sequence"/>
</dbReference>
<dbReference type="Gene3D" id="3.30.1370.110">
    <property type="match status" value="1"/>
</dbReference>
<dbReference type="SUPFAM" id="SSF160443">
    <property type="entry name" value="SMR domain-like"/>
    <property type="match status" value="1"/>
</dbReference>
<dbReference type="PANTHER" id="PTHR35562">
    <property type="entry name" value="DNA ENDONUCLEASE SMRA-RELATED"/>
    <property type="match status" value="1"/>
</dbReference>